<keyword evidence="3 7" id="KW-0489">Methyltransferase</keyword>
<evidence type="ECO:0000256" key="2">
    <source>
        <dbReference type="ARBA" id="ARBA00003015"/>
    </source>
</evidence>
<evidence type="ECO:0000256" key="7">
    <source>
        <dbReference type="HAMAP-Rule" id="MF_01057"/>
    </source>
</evidence>
<feature type="region of interest" description="Disordered" evidence="8">
    <location>
        <begin position="1"/>
        <end position="26"/>
    </location>
</feature>
<dbReference type="UniPathway" id="UPA00989"/>
<feature type="binding site" evidence="7">
    <location>
        <position position="122"/>
    </location>
    <ligand>
        <name>S-adenosyl-L-methionine</name>
        <dbReference type="ChEBI" id="CHEBI:59789"/>
    </ligand>
</feature>
<feature type="binding site" evidence="7">
    <location>
        <position position="149"/>
    </location>
    <ligand>
        <name>S-adenosyl-L-methionine</name>
        <dbReference type="ChEBI" id="CHEBI:59789"/>
    </ligand>
</feature>
<sequence>MTPGATTTNVDLMNDPAAPKPPVNGRAADDLRFYRTDPVSFVRRGSRLHGKRKDSWDRLSGDYVIQVPRHHADTSVHEDFRFDAEEAFGRKAPLTVEIGTGLGEAIAEAAEAHPERDFLAVEVYLPGLAQLMARIDAKGLTNVRAVQANAPEVLDVMLEPGSVDELWIFFSDPWHKTRHHKRRLIKESFLPKASRVLAPGGIWRLATDWSQYAEQMRSILDASQDFSSLHPGEEAGEHSPLTRVRRDGLEGHDPEPDFTDDIGGWAPRYEGRIRTSFEAKAIAAGRLVFDLAYRMEPDAG</sequence>
<accession>A0A1R4G488</accession>
<proteinExistence type="inferred from homology"/>
<dbReference type="GO" id="GO:0043527">
    <property type="term" value="C:tRNA methyltransferase complex"/>
    <property type="evidence" value="ECO:0007669"/>
    <property type="project" value="TreeGrafter"/>
</dbReference>
<feature type="compositionally biased region" description="Polar residues" evidence="8">
    <location>
        <begin position="1"/>
        <end position="11"/>
    </location>
</feature>
<feature type="binding site" evidence="7">
    <location>
        <position position="97"/>
    </location>
    <ligand>
        <name>S-adenosyl-L-methionine</name>
        <dbReference type="ChEBI" id="CHEBI:59789"/>
    </ligand>
</feature>
<dbReference type="NCBIfam" id="TIGR00091">
    <property type="entry name" value="tRNA (guanosine(46)-N7)-methyltransferase TrmB"/>
    <property type="match status" value="1"/>
</dbReference>
<evidence type="ECO:0000313" key="10">
    <source>
        <dbReference type="Proteomes" id="UP000195913"/>
    </source>
</evidence>
<name>A0A1R4G488_9MICC</name>
<feature type="binding site" evidence="7">
    <location>
        <position position="208"/>
    </location>
    <ligand>
        <name>substrate</name>
    </ligand>
</feature>
<dbReference type="Gene3D" id="3.40.50.150">
    <property type="entry name" value="Vaccinia Virus protein VP39"/>
    <property type="match status" value="1"/>
</dbReference>
<dbReference type="Proteomes" id="UP000195913">
    <property type="component" value="Unassembled WGS sequence"/>
</dbReference>
<dbReference type="EC" id="2.1.1.33" evidence="7"/>
<dbReference type="SUPFAM" id="SSF53335">
    <property type="entry name" value="S-adenosyl-L-methionine-dependent methyltransferases"/>
    <property type="match status" value="1"/>
</dbReference>
<dbReference type="InterPro" id="IPR055361">
    <property type="entry name" value="tRNA_methyltr_TrmB_bact"/>
</dbReference>
<feature type="binding site" evidence="7">
    <location>
        <position position="176"/>
    </location>
    <ligand>
        <name>substrate</name>
    </ligand>
</feature>
<gene>
    <name evidence="7" type="primary">trmB</name>
    <name evidence="9" type="ORF">FM101_07545</name>
</gene>
<dbReference type="InterPro" id="IPR029063">
    <property type="entry name" value="SAM-dependent_MTases_sf"/>
</dbReference>
<dbReference type="HAMAP" id="MF_01057">
    <property type="entry name" value="tRNA_methyltr_TrmB"/>
    <property type="match status" value="1"/>
</dbReference>
<dbReference type="AlphaFoldDB" id="A0A1R4G488"/>
<evidence type="ECO:0000256" key="3">
    <source>
        <dbReference type="ARBA" id="ARBA00022603"/>
    </source>
</evidence>
<evidence type="ECO:0000256" key="4">
    <source>
        <dbReference type="ARBA" id="ARBA00022679"/>
    </source>
</evidence>
<organism evidence="9 10">
    <name type="scientific">Arthrobacter rhombi</name>
    <dbReference type="NCBI Taxonomy" id="71253"/>
    <lineage>
        <taxon>Bacteria</taxon>
        <taxon>Bacillati</taxon>
        <taxon>Actinomycetota</taxon>
        <taxon>Actinomycetes</taxon>
        <taxon>Micrococcales</taxon>
        <taxon>Micrococcaceae</taxon>
        <taxon>Arthrobacter</taxon>
    </lineage>
</organism>
<dbReference type="InterPro" id="IPR003358">
    <property type="entry name" value="tRNA_(Gua-N-7)_MeTrfase_Trmb"/>
</dbReference>
<dbReference type="PROSITE" id="PS51625">
    <property type="entry name" value="SAM_MT_TRMB"/>
    <property type="match status" value="1"/>
</dbReference>
<evidence type="ECO:0000256" key="6">
    <source>
        <dbReference type="ARBA" id="ARBA00022694"/>
    </source>
</evidence>
<evidence type="ECO:0000256" key="1">
    <source>
        <dbReference type="ARBA" id="ARBA00000142"/>
    </source>
</evidence>
<evidence type="ECO:0000256" key="8">
    <source>
        <dbReference type="SAM" id="MobiDB-lite"/>
    </source>
</evidence>
<comment type="pathway">
    <text evidence="7">tRNA modification; N(7)-methylguanine-tRNA biosynthesis.</text>
</comment>
<feature type="compositionally biased region" description="Basic and acidic residues" evidence="8">
    <location>
        <begin position="244"/>
        <end position="255"/>
    </location>
</feature>
<feature type="binding site" evidence="7">
    <location>
        <begin position="275"/>
        <end position="278"/>
    </location>
    <ligand>
        <name>substrate</name>
    </ligand>
</feature>
<dbReference type="PANTHER" id="PTHR23417">
    <property type="entry name" value="3-DEOXY-D-MANNO-OCTULOSONIC-ACID TRANSFERASE/TRNA GUANINE-N 7 - -METHYLTRANSFERASE"/>
    <property type="match status" value="1"/>
</dbReference>
<dbReference type="Pfam" id="PF02390">
    <property type="entry name" value="Methyltransf_4"/>
    <property type="match status" value="1"/>
</dbReference>
<dbReference type="PANTHER" id="PTHR23417:SF14">
    <property type="entry name" value="PENTACOTRIPEPTIDE-REPEAT REGION OF PRORP DOMAIN-CONTAINING PROTEIN"/>
    <property type="match status" value="1"/>
</dbReference>
<feature type="region of interest" description="Disordered" evidence="8">
    <location>
        <begin position="227"/>
        <end position="263"/>
    </location>
</feature>
<comment type="function">
    <text evidence="2 7">Catalyzes the formation of N(7)-methylguanine at position 46 (m7G46) in tRNA.</text>
</comment>
<dbReference type="EMBL" id="FUHW01000027">
    <property type="protein sequence ID" value="SJM62907.1"/>
    <property type="molecule type" value="Genomic_DNA"/>
</dbReference>
<dbReference type="GO" id="GO:0008176">
    <property type="term" value="F:tRNA (guanine(46)-N7)-methyltransferase activity"/>
    <property type="evidence" value="ECO:0007669"/>
    <property type="project" value="UniProtKB-UniRule"/>
</dbReference>
<protein>
    <recommendedName>
        <fullName evidence="7">tRNA (guanine-N(7)-)-methyltransferase</fullName>
        <ecNumber evidence="7">2.1.1.33</ecNumber>
    </recommendedName>
    <alternativeName>
        <fullName evidence="7">tRNA (guanine(46)-N(7))-methyltransferase</fullName>
    </alternativeName>
    <alternativeName>
        <fullName evidence="7">tRNA(m7G46)-methyltransferase</fullName>
    </alternativeName>
</protein>
<reference evidence="9 10" key="1">
    <citation type="submission" date="2017-02" db="EMBL/GenBank/DDBJ databases">
        <authorList>
            <person name="Peterson S.W."/>
        </authorList>
    </citation>
    <scope>NUCLEOTIDE SEQUENCE [LARGE SCALE GENOMIC DNA]</scope>
    <source>
        <strain evidence="9 10">B Ar 00.02</strain>
    </source>
</reference>
<comment type="similarity">
    <text evidence="7">Belongs to the class I-like SAM-binding methyltransferase superfamily. TrmB family.</text>
</comment>
<comment type="caution">
    <text evidence="7">Lacks conserved residue(s) required for the propagation of feature annotation.</text>
</comment>
<evidence type="ECO:0000313" key="9">
    <source>
        <dbReference type="EMBL" id="SJM62907.1"/>
    </source>
</evidence>
<keyword evidence="5 7" id="KW-0949">S-adenosyl-L-methionine</keyword>
<comment type="catalytic activity">
    <reaction evidence="1 7">
        <text>guanosine(46) in tRNA + S-adenosyl-L-methionine = N(7)-methylguanosine(46) in tRNA + S-adenosyl-L-homocysteine</text>
        <dbReference type="Rhea" id="RHEA:42708"/>
        <dbReference type="Rhea" id="RHEA-COMP:10188"/>
        <dbReference type="Rhea" id="RHEA-COMP:10189"/>
        <dbReference type="ChEBI" id="CHEBI:57856"/>
        <dbReference type="ChEBI" id="CHEBI:59789"/>
        <dbReference type="ChEBI" id="CHEBI:74269"/>
        <dbReference type="ChEBI" id="CHEBI:74480"/>
        <dbReference type="EC" id="2.1.1.33"/>
    </reaction>
</comment>
<keyword evidence="6 7" id="KW-0819">tRNA processing</keyword>
<keyword evidence="4 7" id="KW-0808">Transferase</keyword>
<evidence type="ECO:0000256" key="5">
    <source>
        <dbReference type="ARBA" id="ARBA00022691"/>
    </source>
</evidence>
<feature type="binding site" evidence="7">
    <location>
        <position position="172"/>
    </location>
    <ligand>
        <name>S-adenosyl-L-methionine</name>
        <dbReference type="ChEBI" id="CHEBI:59789"/>
    </ligand>
</feature>
<keyword evidence="10" id="KW-1185">Reference proteome</keyword>